<dbReference type="SUPFAM" id="SSF55550">
    <property type="entry name" value="SH2 domain"/>
    <property type="match status" value="1"/>
</dbReference>
<evidence type="ECO:0000313" key="7">
    <source>
        <dbReference type="Proteomes" id="UP000019149"/>
    </source>
</evidence>
<comment type="caution">
    <text evidence="6">The sequence shown here is derived from an EMBL/GenBank/DDBJ whole genome shotgun (WGS) entry which is preliminary data.</text>
</comment>
<dbReference type="RefSeq" id="XP_024352264.1">
    <property type="nucleotide sequence ID" value="XM_024493350.1"/>
</dbReference>
<accession>W6UJ64</accession>
<dbReference type="PROSITE" id="PS50082">
    <property type="entry name" value="WD_REPEATS_2"/>
    <property type="match status" value="3"/>
</dbReference>
<dbReference type="InterPro" id="IPR051510">
    <property type="entry name" value="SKI8"/>
</dbReference>
<dbReference type="KEGG" id="egl:EGR_04101"/>
<dbReference type="PROSITE" id="PS50294">
    <property type="entry name" value="WD_REPEATS_REGION"/>
    <property type="match status" value="3"/>
</dbReference>
<dbReference type="InterPro" id="IPR001680">
    <property type="entry name" value="WD40_rpt"/>
</dbReference>
<evidence type="ECO:0000256" key="4">
    <source>
        <dbReference type="PROSITE-ProRule" id="PRU00221"/>
    </source>
</evidence>
<dbReference type="Gene3D" id="3.30.505.10">
    <property type="entry name" value="SH2 domain"/>
    <property type="match status" value="1"/>
</dbReference>
<dbReference type="InterPro" id="IPR019775">
    <property type="entry name" value="WD40_repeat_CS"/>
</dbReference>
<keyword evidence="2" id="KW-0677">Repeat</keyword>
<evidence type="ECO:0000256" key="3">
    <source>
        <dbReference type="PROSITE-ProRule" id="PRU00191"/>
    </source>
</evidence>
<evidence type="ECO:0000313" key="6">
    <source>
        <dbReference type="EMBL" id="EUB61068.1"/>
    </source>
</evidence>
<evidence type="ECO:0000256" key="2">
    <source>
        <dbReference type="ARBA" id="ARBA00022737"/>
    </source>
</evidence>
<dbReference type="Pfam" id="PF00017">
    <property type="entry name" value="SH2"/>
    <property type="match status" value="1"/>
</dbReference>
<dbReference type="PROSITE" id="PS50001">
    <property type="entry name" value="SH2"/>
    <property type="match status" value="1"/>
</dbReference>
<evidence type="ECO:0000259" key="5">
    <source>
        <dbReference type="PROSITE" id="PS50001"/>
    </source>
</evidence>
<feature type="domain" description="SH2" evidence="5">
    <location>
        <begin position="129"/>
        <end position="243"/>
    </location>
</feature>
<gene>
    <name evidence="6" type="ORF">EGR_04101</name>
</gene>
<dbReference type="CTD" id="36339816"/>
<dbReference type="OrthoDB" id="17410at2759"/>
<keyword evidence="1 4" id="KW-0853">WD repeat</keyword>
<dbReference type="GeneID" id="36339816"/>
<reference evidence="6 7" key="1">
    <citation type="journal article" date="2013" name="Nat. Genet.">
        <title>The genome of the hydatid tapeworm Echinococcus granulosus.</title>
        <authorList>
            <person name="Zheng H."/>
            <person name="Zhang W."/>
            <person name="Zhang L."/>
            <person name="Zhang Z."/>
            <person name="Li J."/>
            <person name="Lu G."/>
            <person name="Zhu Y."/>
            <person name="Wang Y."/>
            <person name="Huang Y."/>
            <person name="Liu J."/>
            <person name="Kang H."/>
            <person name="Chen J."/>
            <person name="Wang L."/>
            <person name="Chen A."/>
            <person name="Yu S."/>
            <person name="Gao Z."/>
            <person name="Jin L."/>
            <person name="Gu W."/>
            <person name="Wang Z."/>
            <person name="Zhao L."/>
            <person name="Shi B."/>
            <person name="Wen H."/>
            <person name="Lin R."/>
            <person name="Jones M.K."/>
            <person name="Brejova B."/>
            <person name="Vinar T."/>
            <person name="Zhao G."/>
            <person name="McManus D.P."/>
            <person name="Chen Z."/>
            <person name="Zhou Y."/>
            <person name="Wang S."/>
        </authorList>
    </citation>
    <scope>NUCLEOTIDE SEQUENCE [LARGE SCALE GENOMIC DNA]</scope>
</reference>
<dbReference type="PANTHER" id="PTHR44090">
    <property type="entry name" value="WD REPEAT-CONTAINING PROTEIN 61"/>
    <property type="match status" value="1"/>
</dbReference>
<dbReference type="PROSITE" id="PS00678">
    <property type="entry name" value="WD_REPEATS_1"/>
    <property type="match status" value="1"/>
</dbReference>
<dbReference type="STRING" id="6210.W6UJ64"/>
<dbReference type="SMART" id="SM00320">
    <property type="entry name" value="WD40"/>
    <property type="match status" value="7"/>
</dbReference>
<feature type="repeat" description="WD" evidence="4">
    <location>
        <begin position="527"/>
        <end position="558"/>
    </location>
</feature>
<dbReference type="InterPro" id="IPR000980">
    <property type="entry name" value="SH2"/>
</dbReference>
<feature type="repeat" description="WD" evidence="4">
    <location>
        <begin position="442"/>
        <end position="483"/>
    </location>
</feature>
<name>W6UJ64_ECHGR</name>
<organism evidence="6 7">
    <name type="scientific">Echinococcus granulosus</name>
    <name type="common">Hydatid tapeworm</name>
    <dbReference type="NCBI Taxonomy" id="6210"/>
    <lineage>
        <taxon>Eukaryota</taxon>
        <taxon>Metazoa</taxon>
        <taxon>Spiralia</taxon>
        <taxon>Lophotrochozoa</taxon>
        <taxon>Platyhelminthes</taxon>
        <taxon>Cestoda</taxon>
        <taxon>Eucestoda</taxon>
        <taxon>Cyclophyllidea</taxon>
        <taxon>Taeniidae</taxon>
        <taxon>Echinococcus</taxon>
        <taxon>Echinococcus granulosus group</taxon>
    </lineage>
</organism>
<feature type="repeat" description="WD" evidence="4">
    <location>
        <begin position="485"/>
        <end position="526"/>
    </location>
</feature>
<sequence length="565" mass="62218">MCLSLSCHPGFLEQLPYVWSQCDAIYHACTNPGSVFFSYATSFVSSRITAMAKSPLFRLKSLFKNCIVSPTNDTCSESLSSAGSSVEINASNLKAYEKRLERLVKVLSQYSCLRDKELDHFYNLCSQPWFWGPLTRVEADALLHFAPDGSFIVRDSENDNSRFTLTFRFSSEVILNNRITQTGNKFGFIQGEAFESIQALLKNAMSHSESGAYCLSNATFDTEASDPSALVSESKKVRLLYPFSRFSIVPPLLFLCRFALLRFIRTAHGDGIWCCSWRKRESDGKDLIITGCLDNTLKLWNWDGNALNLLGSLDGHRLGIVSVDINKAGTLAASGSLDNQASLTIIFWDLEQCRQVSVFEGEPAETWSVAFSPDSRFIATGSHSGAVHMVGVESHRLESSISLDGKFVYCLAYSQDGTRLAAGAISGIVSIVDLRTGAIFPLDGHAMPVRSVAFSPDGRLLASAADDKQVRIYDANDGRLVVSSLNGHSSWVVSAVFSPDNRHLATASTDKTVRVWDVAAKTEEHVFSDHEDQVWAVRYNDDGSHLLSVGGDQKIMVYTCPNCSQ</sequence>
<evidence type="ECO:0000256" key="1">
    <source>
        <dbReference type="ARBA" id="ARBA00022574"/>
    </source>
</evidence>
<dbReference type="SMART" id="SM00252">
    <property type="entry name" value="SH2"/>
    <property type="match status" value="1"/>
</dbReference>
<dbReference type="CDD" id="cd00200">
    <property type="entry name" value="WD40"/>
    <property type="match status" value="1"/>
</dbReference>
<dbReference type="EMBL" id="APAU02000024">
    <property type="protein sequence ID" value="EUB61068.1"/>
    <property type="molecule type" value="Genomic_DNA"/>
</dbReference>
<proteinExistence type="predicted"/>
<dbReference type="AlphaFoldDB" id="W6UJ64"/>
<keyword evidence="3" id="KW-0727">SH2 domain</keyword>
<keyword evidence="7" id="KW-1185">Reference proteome</keyword>
<dbReference type="Proteomes" id="UP000019149">
    <property type="component" value="Unassembled WGS sequence"/>
</dbReference>
<dbReference type="Gene3D" id="2.130.10.10">
    <property type="entry name" value="YVTN repeat-like/Quinoprotein amine dehydrogenase"/>
    <property type="match status" value="1"/>
</dbReference>
<dbReference type="GO" id="GO:0016593">
    <property type="term" value="C:Cdc73/Paf1 complex"/>
    <property type="evidence" value="ECO:0007669"/>
    <property type="project" value="TreeGrafter"/>
</dbReference>
<dbReference type="InterPro" id="IPR036322">
    <property type="entry name" value="WD40_repeat_dom_sf"/>
</dbReference>
<dbReference type="InterPro" id="IPR015943">
    <property type="entry name" value="WD40/YVTN_repeat-like_dom_sf"/>
</dbReference>
<dbReference type="SUPFAM" id="SSF50978">
    <property type="entry name" value="WD40 repeat-like"/>
    <property type="match status" value="1"/>
</dbReference>
<dbReference type="Pfam" id="PF00400">
    <property type="entry name" value="WD40"/>
    <property type="match status" value="7"/>
</dbReference>
<protein>
    <submittedName>
        <fullName evidence="6">WD repeat-containing protein SL1-17</fullName>
    </submittedName>
</protein>
<dbReference type="PRINTS" id="PR00401">
    <property type="entry name" value="SH2DOMAIN"/>
</dbReference>
<dbReference type="PANTHER" id="PTHR44090:SF1">
    <property type="entry name" value="SUPERKILLER COMPLEX PROTEIN 8"/>
    <property type="match status" value="1"/>
</dbReference>
<dbReference type="InterPro" id="IPR036860">
    <property type="entry name" value="SH2_dom_sf"/>
</dbReference>
<dbReference type="OMA" id="AMSHSEF"/>